<dbReference type="EMBL" id="AVPJ01000012">
    <property type="protein sequence ID" value="KGN31309.1"/>
    <property type="molecule type" value="Genomic_DNA"/>
</dbReference>
<keyword evidence="6" id="KW-1185">Reference proteome</keyword>
<dbReference type="PANTHER" id="PTHR16305">
    <property type="entry name" value="TESTICULAR SOLUBLE ADENYLYL CYCLASE"/>
    <property type="match status" value="1"/>
</dbReference>
<dbReference type="eggNOG" id="COG2114">
    <property type="taxonomic scope" value="Bacteria"/>
</dbReference>
<evidence type="ECO:0000256" key="1">
    <source>
        <dbReference type="ARBA" id="ARBA00022741"/>
    </source>
</evidence>
<dbReference type="InterPro" id="IPR011990">
    <property type="entry name" value="TPR-like_helical_dom_sf"/>
</dbReference>
<dbReference type="Pfam" id="PF00211">
    <property type="entry name" value="Guanylate_cyc"/>
    <property type="match status" value="2"/>
</dbReference>
<evidence type="ECO:0000259" key="4">
    <source>
        <dbReference type="PROSITE" id="PS50125"/>
    </source>
</evidence>
<dbReference type="CDD" id="cd07302">
    <property type="entry name" value="CHD"/>
    <property type="match status" value="2"/>
</dbReference>
<dbReference type="GO" id="GO:0005524">
    <property type="term" value="F:ATP binding"/>
    <property type="evidence" value="ECO:0007669"/>
    <property type="project" value="UniProtKB-KW"/>
</dbReference>
<dbReference type="SUPFAM" id="SSF52540">
    <property type="entry name" value="P-loop containing nucleoside triphosphate hydrolases"/>
    <property type="match status" value="1"/>
</dbReference>
<name>A0A0A0J3N3_9MICO</name>
<dbReference type="Gene3D" id="1.25.40.10">
    <property type="entry name" value="Tetratricopeptide repeat domain"/>
    <property type="match status" value="1"/>
</dbReference>
<feature type="domain" description="Guanylate cyclase" evidence="4">
    <location>
        <begin position="262"/>
        <end position="386"/>
    </location>
</feature>
<evidence type="ECO:0000256" key="3">
    <source>
        <dbReference type="SAM" id="MobiDB-lite"/>
    </source>
</evidence>
<dbReference type="GO" id="GO:0035556">
    <property type="term" value="P:intracellular signal transduction"/>
    <property type="evidence" value="ECO:0007669"/>
    <property type="project" value="InterPro"/>
</dbReference>
<dbReference type="PANTHER" id="PTHR16305:SF28">
    <property type="entry name" value="GUANYLATE CYCLASE DOMAIN-CONTAINING PROTEIN"/>
    <property type="match status" value="1"/>
</dbReference>
<dbReference type="eggNOG" id="COG0457">
    <property type="taxonomic scope" value="Bacteria"/>
</dbReference>
<dbReference type="InterPro" id="IPR041664">
    <property type="entry name" value="AAA_16"/>
</dbReference>
<proteinExistence type="predicted"/>
<organism evidence="5 6">
    <name type="scientific">Knoellia sinensis KCTC 19936</name>
    <dbReference type="NCBI Taxonomy" id="1385520"/>
    <lineage>
        <taxon>Bacteria</taxon>
        <taxon>Bacillati</taxon>
        <taxon>Actinomycetota</taxon>
        <taxon>Actinomycetes</taxon>
        <taxon>Micrococcales</taxon>
        <taxon>Intrasporangiaceae</taxon>
        <taxon>Knoellia</taxon>
    </lineage>
</organism>
<dbReference type="GO" id="GO:0005737">
    <property type="term" value="C:cytoplasm"/>
    <property type="evidence" value="ECO:0007669"/>
    <property type="project" value="TreeGrafter"/>
</dbReference>
<dbReference type="Pfam" id="PF13191">
    <property type="entry name" value="AAA_16"/>
    <property type="match status" value="1"/>
</dbReference>
<comment type="caution">
    <text evidence="5">The sequence shown here is derived from an EMBL/GenBank/DDBJ whole genome shotgun (WGS) entry which is preliminary data.</text>
</comment>
<dbReference type="InterPro" id="IPR027417">
    <property type="entry name" value="P-loop_NTPase"/>
</dbReference>
<dbReference type="STRING" id="1385520.N802_04265"/>
<dbReference type="Pfam" id="PF13374">
    <property type="entry name" value="TPR_10"/>
    <property type="match status" value="1"/>
</dbReference>
<feature type="domain" description="Guanylate cyclase" evidence="4">
    <location>
        <begin position="12"/>
        <end position="147"/>
    </location>
</feature>
<dbReference type="GO" id="GO:0004016">
    <property type="term" value="F:adenylate cyclase activity"/>
    <property type="evidence" value="ECO:0007669"/>
    <property type="project" value="TreeGrafter"/>
</dbReference>
<dbReference type="SUPFAM" id="SSF48452">
    <property type="entry name" value="TPR-like"/>
    <property type="match status" value="2"/>
</dbReference>
<dbReference type="InterPro" id="IPR019734">
    <property type="entry name" value="TPR_rpt"/>
</dbReference>
<evidence type="ECO:0000313" key="5">
    <source>
        <dbReference type="EMBL" id="KGN31309.1"/>
    </source>
</evidence>
<keyword evidence="1" id="KW-0547">Nucleotide-binding</keyword>
<dbReference type="GO" id="GO:0009190">
    <property type="term" value="P:cyclic nucleotide biosynthetic process"/>
    <property type="evidence" value="ECO:0007669"/>
    <property type="project" value="InterPro"/>
</dbReference>
<sequence>MPEERHREVGGTVVLADISGFTALTERLARLGTVGAEQMSDTLDYTFGELLTVAASDRADLLKWGGDAVALLFDGEEHVARAARSAHRMRAALRGLVRRRALPVRVDLRMSIGVHTGTFDMFLVGDPTSHRELLIAGPAASELVRMEALADAGQIALSADTAALAPAAWRGPLVPHQMGPPGRLLKSSPALAVVPTNADRPHRQPPDTDVSPLVPPAIRAHLTAVHRDAGAATAVGAPGETGESGESGETGAAGTSEHRPVAVAFVAFSGVDEIVREHGGPAATEALDAMVRNVQSACLAHDVTFFESDLGQDGGKIMLTAGAPRSTGDESERLLRTARDIIDRAGVLPLRIGVNRGPVFAGGFGPPFRRTYSIKGDAVNLAARLMARAGPGEVLATDEVLSRSRTHVLTEALGPFAVKGKAAHVHASRVLGLAEGRAVARPEVPFTGRVRELALLRDTVDRLHERAGSVVDVTGAPGIGKSRLVAELAPPEDLVVLFTPCSDYDSSTSWFPFRTLLRDLLGIRPEDSGAQILHRLTLRVQDSAPRLVPWLPLLAPVLGVEVPPTPQTRDLAPKFRRNRLEEVAIELLGAALPTGTVFVLEDAHLIDEASASLLQRLLAETMDRPWCVILTRRDTLLVGATGFVPAAGHIVELSLGPLSAEDSVDLIEAAAGDAHLGMRAIEAMAARAAGNPLFLTSLAGVAQLEGESGSLPESVEDVYLRELDRLTPRARTMLRYAAVLGVRFHPNLLEGLVPQAGAGALAELEEFIEKQPDGAMQFRHTLVRDVAYDGLPFRLRRQMHARVARLLETDHGASATSAALSRHFHAAGMHEQTWTHSLVAGEEATNSYAHGEAAVYFGRALEAAGHLPALDHETRSTAYIRLAEERDLAGQSVGAITAFRAARALLTDDPVGQARLLEREARVTLRLGRHPQALRTLTRALHTVGAYPGPEADAVRAEVTTRYGFCRHLQGRPDDAIRWTTTGAAWAESSGDVAVLARAYNALHLAYGASARDEDRPYGRLALEAYEGLGDLSGQAHCANNLAIDDYHAGRWSEAIAMFERAATMFHRVGDEANEGNVTYNVGDVLVARGEFEESLPVLRRALRLARGVDDEELVALALREGARAHAALGNEEQAWELFGDARARFVDLHLPIETALLDAAQAEALVAMGAVEDGLRLVQEALDHALARKVTDVLPRLHRVHAFALLAAGRATDAMDEVQRGLAAVTSVQGTYDEALLRLVQAEAMAAVVAEAERSRAEAWATLDRLGVVRLAAHALGADSQMLPRTSSRNSTTR</sequence>
<evidence type="ECO:0000256" key="2">
    <source>
        <dbReference type="ARBA" id="ARBA00022840"/>
    </source>
</evidence>
<dbReference type="Proteomes" id="UP000030002">
    <property type="component" value="Unassembled WGS sequence"/>
</dbReference>
<feature type="region of interest" description="Disordered" evidence="3">
    <location>
        <begin position="234"/>
        <end position="256"/>
    </location>
</feature>
<dbReference type="RefSeq" id="WP_035917569.1">
    <property type="nucleotide sequence ID" value="NZ_AVPJ01000012.1"/>
</dbReference>
<gene>
    <name evidence="5" type="ORF">N802_04265</name>
</gene>
<dbReference type="SUPFAM" id="SSF55073">
    <property type="entry name" value="Nucleotide cyclase"/>
    <property type="match status" value="2"/>
</dbReference>
<evidence type="ECO:0000313" key="6">
    <source>
        <dbReference type="Proteomes" id="UP000030002"/>
    </source>
</evidence>
<dbReference type="eggNOG" id="COG3899">
    <property type="taxonomic scope" value="Bacteria"/>
</dbReference>
<dbReference type="SMART" id="SM00028">
    <property type="entry name" value="TPR"/>
    <property type="match status" value="4"/>
</dbReference>
<dbReference type="InterPro" id="IPR029787">
    <property type="entry name" value="Nucleotide_cyclase"/>
</dbReference>
<dbReference type="PROSITE" id="PS50125">
    <property type="entry name" value="GUANYLATE_CYCLASE_2"/>
    <property type="match status" value="2"/>
</dbReference>
<reference evidence="5 6" key="1">
    <citation type="submission" date="2013-08" db="EMBL/GenBank/DDBJ databases">
        <title>The genome sequence of Knoellia sinensis.</title>
        <authorList>
            <person name="Zhu W."/>
            <person name="Wang G."/>
        </authorList>
    </citation>
    <scope>NUCLEOTIDE SEQUENCE [LARGE SCALE GENOMIC DNA]</scope>
    <source>
        <strain evidence="5 6">KCTC 19936</strain>
    </source>
</reference>
<dbReference type="Gene3D" id="3.30.70.1230">
    <property type="entry name" value="Nucleotide cyclase"/>
    <property type="match status" value="2"/>
</dbReference>
<dbReference type="InterPro" id="IPR001054">
    <property type="entry name" value="A/G_cyclase"/>
</dbReference>
<keyword evidence="2" id="KW-0067">ATP-binding</keyword>
<accession>A0A0A0J3N3</accession>
<protein>
    <recommendedName>
        <fullName evidence="4">Guanylate cyclase domain-containing protein</fullName>
    </recommendedName>
</protein>
<dbReference type="SMART" id="SM00044">
    <property type="entry name" value="CYCc"/>
    <property type="match status" value="1"/>
</dbReference>